<protein>
    <submittedName>
        <fullName evidence="1">Uncharacterized protein</fullName>
    </submittedName>
</protein>
<gene>
    <name evidence="1" type="ORF">PSON_ATCC_30995.1.T1080156</name>
</gene>
<dbReference type="Proteomes" id="UP000692954">
    <property type="component" value="Unassembled WGS sequence"/>
</dbReference>
<evidence type="ECO:0000313" key="2">
    <source>
        <dbReference type="Proteomes" id="UP000692954"/>
    </source>
</evidence>
<reference evidence="1" key="1">
    <citation type="submission" date="2021-01" db="EMBL/GenBank/DDBJ databases">
        <authorList>
            <consortium name="Genoscope - CEA"/>
            <person name="William W."/>
        </authorList>
    </citation>
    <scope>NUCLEOTIDE SEQUENCE</scope>
</reference>
<name>A0A8S1QKL3_9CILI</name>
<proteinExistence type="predicted"/>
<accession>A0A8S1QKL3</accession>
<evidence type="ECO:0000313" key="1">
    <source>
        <dbReference type="EMBL" id="CAD8115511.1"/>
    </source>
</evidence>
<organism evidence="1 2">
    <name type="scientific">Paramecium sonneborni</name>
    <dbReference type="NCBI Taxonomy" id="65129"/>
    <lineage>
        <taxon>Eukaryota</taxon>
        <taxon>Sar</taxon>
        <taxon>Alveolata</taxon>
        <taxon>Ciliophora</taxon>
        <taxon>Intramacronucleata</taxon>
        <taxon>Oligohymenophorea</taxon>
        <taxon>Peniculida</taxon>
        <taxon>Parameciidae</taxon>
        <taxon>Paramecium</taxon>
    </lineage>
</organism>
<dbReference type="AlphaFoldDB" id="A0A8S1QKL3"/>
<sequence length="83" mass="10150">MNSHKTVPSNKILKSLQYQQQLQKYRKEITTMKIRVNNTQNITKYNIYKIQGDQFEHYKILQQDQIKIQRIIQFKIQQNKIII</sequence>
<dbReference type="EMBL" id="CAJJDN010000108">
    <property type="protein sequence ID" value="CAD8115511.1"/>
    <property type="molecule type" value="Genomic_DNA"/>
</dbReference>
<comment type="caution">
    <text evidence="1">The sequence shown here is derived from an EMBL/GenBank/DDBJ whole genome shotgun (WGS) entry which is preliminary data.</text>
</comment>
<keyword evidence="2" id="KW-1185">Reference proteome</keyword>